<evidence type="ECO:0000256" key="4">
    <source>
        <dbReference type="PROSITE-ProRule" id="PRU00027"/>
    </source>
</evidence>
<gene>
    <name evidence="7" type="ORF">GQ55_4G175400</name>
</gene>
<dbReference type="PROSITE" id="PS50808">
    <property type="entry name" value="ZF_BED"/>
    <property type="match status" value="1"/>
</dbReference>
<dbReference type="Proteomes" id="UP000244336">
    <property type="component" value="Chromosome 4"/>
</dbReference>
<accession>A0A2T7DYS9</accession>
<protein>
    <recommendedName>
        <fullName evidence="6">BED-type domain-containing protein</fullName>
    </recommendedName>
</protein>
<keyword evidence="1" id="KW-0479">Metal-binding</keyword>
<evidence type="ECO:0000259" key="6">
    <source>
        <dbReference type="PROSITE" id="PS50808"/>
    </source>
</evidence>
<dbReference type="PANTHER" id="PTHR34396">
    <property type="entry name" value="OS03G0264950 PROTEIN-RELATED"/>
    <property type="match status" value="1"/>
</dbReference>
<keyword evidence="2 4" id="KW-0863">Zinc-finger</keyword>
<dbReference type="InterPro" id="IPR036236">
    <property type="entry name" value="Znf_C2H2_sf"/>
</dbReference>
<evidence type="ECO:0000313" key="8">
    <source>
        <dbReference type="Proteomes" id="UP000244336"/>
    </source>
</evidence>
<feature type="region of interest" description="Disordered" evidence="5">
    <location>
        <begin position="1"/>
        <end position="23"/>
    </location>
</feature>
<organism evidence="7 8">
    <name type="scientific">Panicum hallii var. hallii</name>
    <dbReference type="NCBI Taxonomy" id="1504633"/>
    <lineage>
        <taxon>Eukaryota</taxon>
        <taxon>Viridiplantae</taxon>
        <taxon>Streptophyta</taxon>
        <taxon>Embryophyta</taxon>
        <taxon>Tracheophyta</taxon>
        <taxon>Spermatophyta</taxon>
        <taxon>Magnoliopsida</taxon>
        <taxon>Liliopsida</taxon>
        <taxon>Poales</taxon>
        <taxon>Poaceae</taxon>
        <taxon>PACMAD clade</taxon>
        <taxon>Panicoideae</taxon>
        <taxon>Panicodae</taxon>
        <taxon>Paniceae</taxon>
        <taxon>Panicinae</taxon>
        <taxon>Panicum</taxon>
        <taxon>Panicum sect. Panicum</taxon>
    </lineage>
</organism>
<dbReference type="Gramene" id="PUZ60733">
    <property type="protein sequence ID" value="PUZ60733"/>
    <property type="gene ID" value="GQ55_4G175400"/>
</dbReference>
<dbReference type="GO" id="GO:0006357">
    <property type="term" value="P:regulation of transcription by RNA polymerase II"/>
    <property type="evidence" value="ECO:0007669"/>
    <property type="project" value="TreeGrafter"/>
</dbReference>
<evidence type="ECO:0000256" key="5">
    <source>
        <dbReference type="SAM" id="MobiDB-lite"/>
    </source>
</evidence>
<name>A0A2T7DYS9_9POAL</name>
<dbReference type="InterPro" id="IPR053031">
    <property type="entry name" value="Cuticle_assoc_protein"/>
</dbReference>
<dbReference type="InterPro" id="IPR003656">
    <property type="entry name" value="Znf_BED"/>
</dbReference>
<evidence type="ECO:0000256" key="1">
    <source>
        <dbReference type="ARBA" id="ARBA00022723"/>
    </source>
</evidence>
<proteinExistence type="predicted"/>
<dbReference type="GO" id="GO:1990837">
    <property type="term" value="F:sequence-specific double-stranded DNA binding"/>
    <property type="evidence" value="ECO:0007669"/>
    <property type="project" value="TreeGrafter"/>
</dbReference>
<dbReference type="GO" id="GO:0005634">
    <property type="term" value="C:nucleus"/>
    <property type="evidence" value="ECO:0007669"/>
    <property type="project" value="TreeGrafter"/>
</dbReference>
<dbReference type="EMBL" id="CM009752">
    <property type="protein sequence ID" value="PUZ60733.1"/>
    <property type="molecule type" value="Genomic_DNA"/>
</dbReference>
<reference evidence="7 8" key="1">
    <citation type="submission" date="2018-04" db="EMBL/GenBank/DDBJ databases">
        <title>WGS assembly of Panicum hallii var. hallii HAL2.</title>
        <authorList>
            <person name="Lovell J."/>
            <person name="Jenkins J."/>
            <person name="Lowry D."/>
            <person name="Mamidi S."/>
            <person name="Sreedasyam A."/>
            <person name="Weng X."/>
            <person name="Barry K."/>
            <person name="Bonette J."/>
            <person name="Campitelli B."/>
            <person name="Daum C."/>
            <person name="Gordon S."/>
            <person name="Gould B."/>
            <person name="Lipzen A."/>
            <person name="MacQueen A."/>
            <person name="Palacio-Mejia J."/>
            <person name="Plott C."/>
            <person name="Shakirov E."/>
            <person name="Shu S."/>
            <person name="Yoshinaga Y."/>
            <person name="Zane M."/>
            <person name="Rokhsar D."/>
            <person name="Grimwood J."/>
            <person name="Schmutz J."/>
            <person name="Juenger T."/>
        </authorList>
    </citation>
    <scope>NUCLEOTIDE SEQUENCE [LARGE SCALE GENOMIC DNA]</scope>
    <source>
        <strain evidence="8">cv. HAL2</strain>
    </source>
</reference>
<dbReference type="GO" id="GO:0008270">
    <property type="term" value="F:zinc ion binding"/>
    <property type="evidence" value="ECO:0007669"/>
    <property type="project" value="UniProtKB-KW"/>
</dbReference>
<keyword evidence="3" id="KW-0862">Zinc</keyword>
<dbReference type="OrthoDB" id="1607513at2759"/>
<dbReference type="STRING" id="1504633.A0A2T7DYS9"/>
<dbReference type="SUPFAM" id="SSF57667">
    <property type="entry name" value="beta-beta-alpha zinc fingers"/>
    <property type="match status" value="1"/>
</dbReference>
<sequence length="147" mass="16466">MEAHGMGSHGIVGSSDGTEERENSSINLCSEGVNLNLIQPNLEEDVSTETLLANNKLRSNVWKEFELTMLDDGTYKAICKHCKKDFVAGNRAGTSHLKYHIGVCPKLHLSSRRKFGNPKLNIPIFDQQRSRDDFSRMVLAHGYSFNV</sequence>
<dbReference type="Pfam" id="PF02892">
    <property type="entry name" value="zf-BED"/>
    <property type="match status" value="1"/>
</dbReference>
<feature type="domain" description="BED-type" evidence="6">
    <location>
        <begin position="56"/>
        <end position="115"/>
    </location>
</feature>
<dbReference type="SMART" id="SM00614">
    <property type="entry name" value="ZnF_BED"/>
    <property type="match status" value="1"/>
</dbReference>
<evidence type="ECO:0000256" key="2">
    <source>
        <dbReference type="ARBA" id="ARBA00022771"/>
    </source>
</evidence>
<keyword evidence="8" id="KW-1185">Reference proteome</keyword>
<evidence type="ECO:0000313" key="7">
    <source>
        <dbReference type="EMBL" id="PUZ60733.1"/>
    </source>
</evidence>
<dbReference type="PANTHER" id="PTHR34396:SF25">
    <property type="entry name" value="BOUNDARY ELEMENT ASSOCIATED FACTOR"/>
    <property type="match status" value="1"/>
</dbReference>
<dbReference type="AlphaFoldDB" id="A0A2T7DYS9"/>
<evidence type="ECO:0000256" key="3">
    <source>
        <dbReference type="ARBA" id="ARBA00022833"/>
    </source>
</evidence>